<comment type="caution">
    <text evidence="1">The sequence shown here is derived from an EMBL/GenBank/DDBJ whole genome shotgun (WGS) entry which is preliminary data.</text>
</comment>
<sequence>MLLLQLAFSCKGIVPTSRNTGESTATTQTGVTNATTPPSCTSCTMDGGSFWSTTITTCEAVKQVVAEAECASVLGRRITWMQAQGDCYQLEPICPDGSSVLVQAASGPIVLPMDGYDAGDYEFVCDEGTYMFRYTAAGIYSPLQSIMCFETE</sequence>
<organism evidence="1 2">
    <name type="scientific">Mesorhabditis spiculigera</name>
    <dbReference type="NCBI Taxonomy" id="96644"/>
    <lineage>
        <taxon>Eukaryota</taxon>
        <taxon>Metazoa</taxon>
        <taxon>Ecdysozoa</taxon>
        <taxon>Nematoda</taxon>
        <taxon>Chromadorea</taxon>
        <taxon>Rhabditida</taxon>
        <taxon>Rhabditina</taxon>
        <taxon>Rhabditomorpha</taxon>
        <taxon>Rhabditoidea</taxon>
        <taxon>Rhabditidae</taxon>
        <taxon>Mesorhabditinae</taxon>
        <taxon>Mesorhabditis</taxon>
    </lineage>
</organism>
<accession>A0AA36CWZ9</accession>
<gene>
    <name evidence="1" type="ORF">MSPICULIGERA_LOCUS15201</name>
</gene>
<proteinExistence type="predicted"/>
<reference evidence="1" key="1">
    <citation type="submission" date="2023-06" db="EMBL/GenBank/DDBJ databases">
        <authorList>
            <person name="Delattre M."/>
        </authorList>
    </citation>
    <scope>NUCLEOTIDE SEQUENCE</scope>
    <source>
        <strain evidence="1">AF72</strain>
    </source>
</reference>
<keyword evidence="2" id="KW-1185">Reference proteome</keyword>
<protein>
    <submittedName>
        <fullName evidence="1">Uncharacterized protein</fullName>
    </submittedName>
</protein>
<name>A0AA36CWZ9_9BILA</name>
<feature type="non-terminal residue" evidence="1">
    <location>
        <position position="1"/>
    </location>
</feature>
<dbReference type="Proteomes" id="UP001177023">
    <property type="component" value="Unassembled WGS sequence"/>
</dbReference>
<evidence type="ECO:0000313" key="2">
    <source>
        <dbReference type="Proteomes" id="UP001177023"/>
    </source>
</evidence>
<dbReference type="EMBL" id="CATQJA010002647">
    <property type="protein sequence ID" value="CAJ0576920.1"/>
    <property type="molecule type" value="Genomic_DNA"/>
</dbReference>
<dbReference type="AlphaFoldDB" id="A0AA36CWZ9"/>
<evidence type="ECO:0000313" key="1">
    <source>
        <dbReference type="EMBL" id="CAJ0576920.1"/>
    </source>
</evidence>